<keyword evidence="1" id="KW-0732">Signal</keyword>
<name>A0A8J2J7X0_9HEXA</name>
<dbReference type="AlphaFoldDB" id="A0A8J2J7X0"/>
<keyword evidence="3" id="KW-1185">Reference proteome</keyword>
<dbReference type="Proteomes" id="UP000708208">
    <property type="component" value="Unassembled WGS sequence"/>
</dbReference>
<evidence type="ECO:0000313" key="2">
    <source>
        <dbReference type="EMBL" id="CAG7689940.1"/>
    </source>
</evidence>
<reference evidence="2" key="1">
    <citation type="submission" date="2021-06" db="EMBL/GenBank/DDBJ databases">
        <authorList>
            <person name="Hodson N. C."/>
            <person name="Mongue J. A."/>
            <person name="Jaron S. K."/>
        </authorList>
    </citation>
    <scope>NUCLEOTIDE SEQUENCE</scope>
</reference>
<protein>
    <submittedName>
        <fullName evidence="2">Uncharacterized protein</fullName>
    </submittedName>
</protein>
<proteinExistence type="predicted"/>
<gene>
    <name evidence="2" type="ORF">AFUS01_LOCUS3433</name>
</gene>
<evidence type="ECO:0000313" key="3">
    <source>
        <dbReference type="Proteomes" id="UP000708208"/>
    </source>
</evidence>
<sequence>MYIRSGKSLAIFIASAVLLTAIVTFGSPPTPGPPIGGGPCEPVGGSCFSNRQCCSGICNKGIDQCGTL</sequence>
<organism evidence="2 3">
    <name type="scientific">Allacma fusca</name>
    <dbReference type="NCBI Taxonomy" id="39272"/>
    <lineage>
        <taxon>Eukaryota</taxon>
        <taxon>Metazoa</taxon>
        <taxon>Ecdysozoa</taxon>
        <taxon>Arthropoda</taxon>
        <taxon>Hexapoda</taxon>
        <taxon>Collembola</taxon>
        <taxon>Symphypleona</taxon>
        <taxon>Sminthuridae</taxon>
        <taxon>Allacma</taxon>
    </lineage>
</organism>
<feature type="signal peptide" evidence="1">
    <location>
        <begin position="1"/>
        <end position="26"/>
    </location>
</feature>
<accession>A0A8J2J7X0</accession>
<comment type="caution">
    <text evidence="2">The sequence shown here is derived from an EMBL/GenBank/DDBJ whole genome shotgun (WGS) entry which is preliminary data.</text>
</comment>
<evidence type="ECO:0000256" key="1">
    <source>
        <dbReference type="SAM" id="SignalP"/>
    </source>
</evidence>
<dbReference type="EMBL" id="CAJVCH010020708">
    <property type="protein sequence ID" value="CAG7689940.1"/>
    <property type="molecule type" value="Genomic_DNA"/>
</dbReference>
<feature type="chain" id="PRO_5035327319" evidence="1">
    <location>
        <begin position="27"/>
        <end position="68"/>
    </location>
</feature>